<feature type="domain" description="Tyrosine-protein phosphatase" evidence="5">
    <location>
        <begin position="7"/>
        <end position="150"/>
    </location>
</feature>
<dbReference type="PANTHER" id="PTHR10159">
    <property type="entry name" value="DUAL SPECIFICITY PROTEIN PHOSPHATASE"/>
    <property type="match status" value="1"/>
</dbReference>
<organism evidence="7 8">
    <name type="scientific">Exidia glandulosa HHB12029</name>
    <dbReference type="NCBI Taxonomy" id="1314781"/>
    <lineage>
        <taxon>Eukaryota</taxon>
        <taxon>Fungi</taxon>
        <taxon>Dikarya</taxon>
        <taxon>Basidiomycota</taxon>
        <taxon>Agaricomycotina</taxon>
        <taxon>Agaricomycetes</taxon>
        <taxon>Auriculariales</taxon>
        <taxon>Exidiaceae</taxon>
        <taxon>Exidia</taxon>
    </lineage>
</organism>
<dbReference type="GO" id="GO:0004725">
    <property type="term" value="F:protein tyrosine phosphatase activity"/>
    <property type="evidence" value="ECO:0007669"/>
    <property type="project" value="UniProtKB-EC"/>
</dbReference>
<keyword evidence="3" id="KW-0378">Hydrolase</keyword>
<keyword evidence="8" id="KW-1185">Reference proteome</keyword>
<dbReference type="GO" id="GO:0043409">
    <property type="term" value="P:negative regulation of MAPK cascade"/>
    <property type="evidence" value="ECO:0007669"/>
    <property type="project" value="TreeGrafter"/>
</dbReference>
<dbReference type="InterPro" id="IPR000387">
    <property type="entry name" value="Tyr_Pase_dom"/>
</dbReference>
<dbReference type="CDD" id="cd14498">
    <property type="entry name" value="DSP"/>
    <property type="match status" value="1"/>
</dbReference>
<dbReference type="GO" id="GO:0005737">
    <property type="term" value="C:cytoplasm"/>
    <property type="evidence" value="ECO:0007669"/>
    <property type="project" value="TreeGrafter"/>
</dbReference>
<dbReference type="STRING" id="1314781.A0A165QS10"/>
<evidence type="ECO:0000256" key="3">
    <source>
        <dbReference type="ARBA" id="ARBA00022801"/>
    </source>
</evidence>
<evidence type="ECO:0000256" key="1">
    <source>
        <dbReference type="ARBA" id="ARBA00008601"/>
    </source>
</evidence>
<evidence type="ECO:0000256" key="2">
    <source>
        <dbReference type="ARBA" id="ARBA00013064"/>
    </source>
</evidence>
<dbReference type="InterPro" id="IPR020422">
    <property type="entry name" value="TYR_PHOSPHATASE_DUAL_dom"/>
</dbReference>
<protein>
    <recommendedName>
        <fullName evidence="2">protein-tyrosine-phosphatase</fullName>
        <ecNumber evidence="2">3.1.3.48</ecNumber>
    </recommendedName>
</protein>
<evidence type="ECO:0000256" key="4">
    <source>
        <dbReference type="ARBA" id="ARBA00022912"/>
    </source>
</evidence>
<dbReference type="SMART" id="SM00195">
    <property type="entry name" value="DSPc"/>
    <property type="match status" value="1"/>
</dbReference>
<name>A0A165QS10_EXIGL</name>
<reference evidence="7 8" key="1">
    <citation type="journal article" date="2016" name="Mol. Biol. Evol.">
        <title>Comparative Genomics of Early-Diverging Mushroom-Forming Fungi Provides Insights into the Origins of Lignocellulose Decay Capabilities.</title>
        <authorList>
            <person name="Nagy L.G."/>
            <person name="Riley R."/>
            <person name="Tritt A."/>
            <person name="Adam C."/>
            <person name="Daum C."/>
            <person name="Floudas D."/>
            <person name="Sun H."/>
            <person name="Yadav J.S."/>
            <person name="Pangilinan J."/>
            <person name="Larsson K.H."/>
            <person name="Matsuura K."/>
            <person name="Barry K."/>
            <person name="Labutti K."/>
            <person name="Kuo R."/>
            <person name="Ohm R.A."/>
            <person name="Bhattacharya S.S."/>
            <person name="Shirouzu T."/>
            <person name="Yoshinaga Y."/>
            <person name="Martin F.M."/>
            <person name="Grigoriev I.V."/>
            <person name="Hibbett D.S."/>
        </authorList>
    </citation>
    <scope>NUCLEOTIDE SEQUENCE [LARGE SCALE GENOMIC DNA]</scope>
    <source>
        <strain evidence="7 8">HHB12029</strain>
    </source>
</reference>
<dbReference type="Gene3D" id="3.90.190.10">
    <property type="entry name" value="Protein tyrosine phosphatase superfamily"/>
    <property type="match status" value="1"/>
</dbReference>
<gene>
    <name evidence="7" type="ORF">EXIGLDRAFT_716014</name>
</gene>
<evidence type="ECO:0000313" key="8">
    <source>
        <dbReference type="Proteomes" id="UP000077266"/>
    </source>
</evidence>
<dbReference type="SUPFAM" id="SSF52799">
    <property type="entry name" value="(Phosphotyrosine protein) phosphatases II"/>
    <property type="match status" value="1"/>
</dbReference>
<dbReference type="Pfam" id="PF00782">
    <property type="entry name" value="DSPc"/>
    <property type="match status" value="1"/>
</dbReference>
<proteinExistence type="inferred from homology"/>
<accession>A0A165QS10</accession>
<evidence type="ECO:0000313" key="7">
    <source>
        <dbReference type="EMBL" id="KZW03996.1"/>
    </source>
</evidence>
<keyword evidence="4" id="KW-0904">Protein phosphatase</keyword>
<evidence type="ECO:0000259" key="6">
    <source>
        <dbReference type="PROSITE" id="PS50056"/>
    </source>
</evidence>
<dbReference type="PROSITE" id="PS50056">
    <property type="entry name" value="TYR_PHOSPHATASE_2"/>
    <property type="match status" value="1"/>
</dbReference>
<dbReference type="PROSITE" id="PS50054">
    <property type="entry name" value="TYR_PHOSPHATASE_DUAL"/>
    <property type="match status" value="1"/>
</dbReference>
<dbReference type="InterPro" id="IPR029021">
    <property type="entry name" value="Prot-tyrosine_phosphatase-like"/>
</dbReference>
<dbReference type="EMBL" id="KV425882">
    <property type="protein sequence ID" value="KZW03996.1"/>
    <property type="molecule type" value="Genomic_DNA"/>
</dbReference>
<dbReference type="AlphaFoldDB" id="A0A165QS10"/>
<dbReference type="OrthoDB" id="2017893at2759"/>
<dbReference type="EC" id="3.1.3.48" evidence="2"/>
<dbReference type="Proteomes" id="UP000077266">
    <property type="component" value="Unassembled WGS sequence"/>
</dbReference>
<evidence type="ECO:0000259" key="5">
    <source>
        <dbReference type="PROSITE" id="PS50054"/>
    </source>
</evidence>
<dbReference type="InParanoid" id="A0A165QS10"/>
<comment type="similarity">
    <text evidence="1">Belongs to the protein-tyrosine phosphatase family. Non-receptor class dual specificity subfamily.</text>
</comment>
<feature type="domain" description="Tyrosine specific protein phosphatases" evidence="6">
    <location>
        <begin position="69"/>
        <end position="129"/>
    </location>
</feature>
<dbReference type="InterPro" id="IPR000340">
    <property type="entry name" value="Dual-sp_phosphatase_cat-dom"/>
</dbReference>
<sequence length="230" mass="26427">MQGWQLQANEIADRVYVSDVYTATSERALKDLGITHVISLVEANTRLPVDVGAHLQIYIADNSKCDILEHFEDTTDFIRDALAINPSNRVLVHCVWGMSRSVSVAVAYLVATRDMFYHEAFEVVQNRRPLARPNDGFAKQIVRYAVEVGVPRRRSLKAVRSAREKAAAVQERTPVSFGPQTNFPQALSTMYAFPFGHYSMLTQDLLTERRTTIRWLRECNRQLQMRRRLW</sequence>
<dbReference type="PANTHER" id="PTHR10159:SF529">
    <property type="entry name" value="TYROSINE-PROTEIN PHOSPHATASE DOMAIN-CONTAINING PROTEIN"/>
    <property type="match status" value="1"/>
</dbReference>